<keyword evidence="3" id="KW-1185">Reference proteome</keyword>
<organism evidence="2 3">
    <name type="scientific">Oceanidesulfovibrio indonesiensis</name>
    <dbReference type="NCBI Taxonomy" id="54767"/>
    <lineage>
        <taxon>Bacteria</taxon>
        <taxon>Pseudomonadati</taxon>
        <taxon>Thermodesulfobacteriota</taxon>
        <taxon>Desulfovibrionia</taxon>
        <taxon>Desulfovibrionales</taxon>
        <taxon>Desulfovibrionaceae</taxon>
        <taxon>Oceanidesulfovibrio</taxon>
    </lineage>
</organism>
<dbReference type="CDD" id="cd00158">
    <property type="entry name" value="RHOD"/>
    <property type="match status" value="1"/>
</dbReference>
<dbReference type="Gene3D" id="3.40.250.10">
    <property type="entry name" value="Rhodanese-like domain"/>
    <property type="match status" value="1"/>
</dbReference>
<name>A0A7M3MD39_9BACT</name>
<dbReference type="RefSeq" id="WP_144303554.1">
    <property type="nucleotide sequence ID" value="NZ_QMIE01000011.1"/>
</dbReference>
<gene>
    <name evidence="2" type="ORF">DPQ33_12505</name>
</gene>
<accession>A0A7M3MD39</accession>
<dbReference type="AlphaFoldDB" id="A0A7M3MD39"/>
<dbReference type="InterPro" id="IPR001763">
    <property type="entry name" value="Rhodanese-like_dom"/>
</dbReference>
<sequence>MMTHAALRVCIILMLAAVFTLGLASQAWTEESVARMDKDTLKSRLGDPGLMILDVRTNSDWNGSEFKLPGAVRLSPDDVEDAVGKLDPTKEYVLYCA</sequence>
<protein>
    <recommendedName>
        <fullName evidence="1">Rhodanese domain-containing protein</fullName>
    </recommendedName>
</protein>
<evidence type="ECO:0000313" key="2">
    <source>
        <dbReference type="EMBL" id="TVM16430.1"/>
    </source>
</evidence>
<dbReference type="Pfam" id="PF00581">
    <property type="entry name" value="Rhodanese"/>
    <property type="match status" value="1"/>
</dbReference>
<dbReference type="PROSITE" id="PS50206">
    <property type="entry name" value="RHODANESE_3"/>
    <property type="match status" value="1"/>
</dbReference>
<dbReference type="EMBL" id="QMIE01000011">
    <property type="protein sequence ID" value="TVM16430.1"/>
    <property type="molecule type" value="Genomic_DNA"/>
</dbReference>
<dbReference type="OrthoDB" id="5422839at2"/>
<dbReference type="SUPFAM" id="SSF52821">
    <property type="entry name" value="Rhodanese/Cell cycle control phosphatase"/>
    <property type="match status" value="1"/>
</dbReference>
<dbReference type="Proteomes" id="UP000448292">
    <property type="component" value="Unassembled WGS sequence"/>
</dbReference>
<reference evidence="2 3" key="1">
    <citation type="submission" date="2018-06" db="EMBL/GenBank/DDBJ databases">
        <title>Complete genome of Desulfovibrio indonesiensis P37SLT.</title>
        <authorList>
            <person name="Crispim J.S."/>
            <person name="Vidigal P.M.P."/>
            <person name="Silva L.C.F."/>
            <person name="Laguardia C.N."/>
            <person name="Araujo L.C."/>
            <person name="Dias R.S."/>
            <person name="Sousa M.P."/>
            <person name="Paula S.O."/>
            <person name="Silva C."/>
        </authorList>
    </citation>
    <scope>NUCLEOTIDE SEQUENCE [LARGE SCALE GENOMIC DNA]</scope>
    <source>
        <strain evidence="2 3">P37SLT</strain>
    </source>
</reference>
<evidence type="ECO:0000313" key="3">
    <source>
        <dbReference type="Proteomes" id="UP000448292"/>
    </source>
</evidence>
<comment type="caution">
    <text evidence="2">The sequence shown here is derived from an EMBL/GenBank/DDBJ whole genome shotgun (WGS) entry which is preliminary data.</text>
</comment>
<proteinExistence type="predicted"/>
<feature type="domain" description="Rhodanese" evidence="1">
    <location>
        <begin position="46"/>
        <end position="97"/>
    </location>
</feature>
<evidence type="ECO:0000259" key="1">
    <source>
        <dbReference type="PROSITE" id="PS50206"/>
    </source>
</evidence>
<dbReference type="InterPro" id="IPR036873">
    <property type="entry name" value="Rhodanese-like_dom_sf"/>
</dbReference>